<dbReference type="AlphaFoldDB" id="A0A4Y7RBK7"/>
<organism evidence="1 2">
    <name type="scientific">Pelotomaculum schinkii</name>
    <dbReference type="NCBI Taxonomy" id="78350"/>
    <lineage>
        <taxon>Bacteria</taxon>
        <taxon>Bacillati</taxon>
        <taxon>Bacillota</taxon>
        <taxon>Clostridia</taxon>
        <taxon>Eubacteriales</taxon>
        <taxon>Desulfotomaculaceae</taxon>
        <taxon>Pelotomaculum</taxon>
    </lineage>
</organism>
<proteinExistence type="predicted"/>
<keyword evidence="2" id="KW-1185">Reference proteome</keyword>
<name>A0A4Y7RBK7_9FIRM</name>
<dbReference type="EMBL" id="QFGA01000002">
    <property type="protein sequence ID" value="TEB06212.1"/>
    <property type="molecule type" value="Genomic_DNA"/>
</dbReference>
<evidence type="ECO:0000313" key="1">
    <source>
        <dbReference type="EMBL" id="TEB06212.1"/>
    </source>
</evidence>
<evidence type="ECO:0000313" key="2">
    <source>
        <dbReference type="Proteomes" id="UP000298324"/>
    </source>
</evidence>
<protein>
    <submittedName>
        <fullName evidence="1">Uncharacterized protein</fullName>
    </submittedName>
</protein>
<accession>A0A4Y7RBK7</accession>
<gene>
    <name evidence="1" type="ORF">Psch_03256</name>
</gene>
<dbReference type="Proteomes" id="UP000298324">
    <property type="component" value="Unassembled WGS sequence"/>
</dbReference>
<comment type="caution">
    <text evidence="1">The sequence shown here is derived from an EMBL/GenBank/DDBJ whole genome shotgun (WGS) entry which is preliminary data.</text>
</comment>
<reference evidence="1 2" key="1">
    <citation type="journal article" date="2018" name="Environ. Microbiol.">
        <title>Novel energy conservation strategies and behaviour of Pelotomaculum schinkii driving syntrophic propionate catabolism.</title>
        <authorList>
            <person name="Hidalgo-Ahumada C.A.P."/>
            <person name="Nobu M.K."/>
            <person name="Narihiro T."/>
            <person name="Tamaki H."/>
            <person name="Liu W.T."/>
            <person name="Kamagata Y."/>
            <person name="Stams A.J.M."/>
            <person name="Imachi H."/>
            <person name="Sousa D.Z."/>
        </authorList>
    </citation>
    <scope>NUCLEOTIDE SEQUENCE [LARGE SCALE GENOMIC DNA]</scope>
    <source>
        <strain evidence="1 2">HH</strain>
    </source>
</reference>
<sequence>MQVGEFINKRITETSNSFLVYDDNYGWIDVTTYLDNLNNFIQKLRESINAAHQND</sequence>